<organism evidence="1 2">
    <name type="scientific">Desulfobulbus oralis</name>
    <dbReference type="NCBI Taxonomy" id="1986146"/>
    <lineage>
        <taxon>Bacteria</taxon>
        <taxon>Pseudomonadati</taxon>
        <taxon>Thermodesulfobacteriota</taxon>
        <taxon>Desulfobulbia</taxon>
        <taxon>Desulfobulbales</taxon>
        <taxon>Desulfobulbaceae</taxon>
        <taxon>Desulfobulbus</taxon>
    </lineage>
</organism>
<proteinExistence type="predicted"/>
<protein>
    <submittedName>
        <fullName evidence="1">Uncharacterized protein</fullName>
    </submittedName>
</protein>
<gene>
    <name evidence="1" type="ORF">CAY53_00950</name>
</gene>
<evidence type="ECO:0000313" key="2">
    <source>
        <dbReference type="Proteomes" id="UP000239867"/>
    </source>
</evidence>
<reference evidence="1 2" key="1">
    <citation type="journal article" date="2018" name="MBio">
        <title>Insights into the evolution of host association through the isolation and characterization of a novel human periodontal pathobiont, Desulfobulbus oralis.</title>
        <authorList>
            <person name="Cross K.L."/>
            <person name="Chirania P."/>
            <person name="Xiong W."/>
            <person name="Beall C.J."/>
            <person name="Elkins J.G."/>
            <person name="Giannone R.J."/>
            <person name="Griffen A.L."/>
            <person name="Guss A.M."/>
            <person name="Hettich R.L."/>
            <person name="Joshi S.S."/>
            <person name="Mokrzan E.M."/>
            <person name="Martin R.K."/>
            <person name="Zhulin I.B."/>
            <person name="Leys E.J."/>
            <person name="Podar M."/>
        </authorList>
    </citation>
    <scope>NUCLEOTIDE SEQUENCE [LARGE SCALE GENOMIC DNA]</scope>
    <source>
        <strain evidence="1 2">ORNL</strain>
    </source>
</reference>
<evidence type="ECO:0000313" key="1">
    <source>
        <dbReference type="EMBL" id="AVD70223.1"/>
    </source>
</evidence>
<keyword evidence="2" id="KW-1185">Reference proteome</keyword>
<dbReference type="AlphaFoldDB" id="A0A2L1GKM0"/>
<dbReference type="EMBL" id="CP021255">
    <property type="protein sequence ID" value="AVD70223.1"/>
    <property type="molecule type" value="Genomic_DNA"/>
</dbReference>
<accession>A0A2L1GKM0</accession>
<sequence length="361" mass="39793">MEGSMAKLRYMYSATNETYKDSAFTFIRDAKEAIDFAAQTTGISAGAIAGAMAEENTAYDWKDDLLDRYAKSRMLSSLGAATLPLVMDGPERDAAEVWLSTYHAELATERSHAEWQDLYREAREFQGKPTLMDKILNPALIDAGPGNFKIATAIDLIVQHAGKEQYKALNLEPYLNDYARLVNDLMHPGGELTAKLYGLYMKEHAEAFFRNNSAYAGQWDDLPQSLRDALLVTYTNLGEEKMQQLIKSPYEPQPALTSGGGMNHLRNAQAIGRAIGLEGYGQDAEAVVGAEDLVNLAKRDDATGLAARYALARLRHVVVETGVDIARHNQNGELDLYDANTAPNGMSEQYLGSGLINRDRI</sequence>
<name>A0A2L1GKM0_9BACT</name>
<dbReference type="KEGG" id="deo:CAY53_00950"/>
<dbReference type="Proteomes" id="UP000239867">
    <property type="component" value="Chromosome"/>
</dbReference>